<reference evidence="8 9" key="1">
    <citation type="submission" date="2020-08" db="EMBL/GenBank/DDBJ databases">
        <title>Genomic Encyclopedia of Type Strains, Phase IV (KMG-IV): sequencing the most valuable type-strain genomes for metagenomic binning, comparative biology and taxonomic classification.</title>
        <authorList>
            <person name="Goeker M."/>
        </authorList>
    </citation>
    <scope>NUCLEOTIDE SEQUENCE [LARGE SCALE GENOMIC DNA]</scope>
    <source>
        <strain evidence="8 9">DSM 103737</strain>
    </source>
</reference>
<sequence>MPEGAAAEGRGLARLCAVAALLAVGFAPFLALQPNRIVSGEGFALPALPAAWLGLPLAAVLAACAVVAALAHHAAVQALAGAAGALAALLGAGLAATALLPAGATLARVSLGSGFWLIIGAFGLILADALVKLRGGPLARITFAFAAVGAVLVVLAAGLWNDLSIMREYAANRDSFWQQGARHLVLVGGSLAPALLLGIPLGYLCHRQAAARGAVLAVLSVIQTVPSIAMFGLMMAPLAALAAAYPALGAAGIRGIGLTPALVALFLYSLLPVVANTVAGFAAVPPAVVEAARGMGMGPLRRLASVEWPLAFPVIVTGVRIVLVQNIGLAAVAALIGAGGFGTFVFRGMGQTAMDLVLLGAVPIVILAFLAAVVLDAVAGRARGRPA</sequence>
<evidence type="ECO:0000256" key="6">
    <source>
        <dbReference type="RuleBase" id="RU363032"/>
    </source>
</evidence>
<feature type="transmembrane region" description="Helical" evidence="6">
    <location>
        <begin position="114"/>
        <end position="131"/>
    </location>
</feature>
<evidence type="ECO:0000256" key="2">
    <source>
        <dbReference type="ARBA" id="ARBA00022448"/>
    </source>
</evidence>
<keyword evidence="3 6" id="KW-0812">Transmembrane</keyword>
<keyword evidence="5 6" id="KW-0472">Membrane</keyword>
<feature type="transmembrane region" description="Helical" evidence="6">
    <location>
        <begin position="78"/>
        <end position="102"/>
    </location>
</feature>
<evidence type="ECO:0000313" key="9">
    <source>
        <dbReference type="Proteomes" id="UP000577362"/>
    </source>
</evidence>
<dbReference type="Pfam" id="PF00528">
    <property type="entry name" value="BPD_transp_1"/>
    <property type="match status" value="1"/>
</dbReference>
<dbReference type="Proteomes" id="UP000577362">
    <property type="component" value="Unassembled WGS sequence"/>
</dbReference>
<feature type="transmembrane region" description="Helical" evidence="6">
    <location>
        <begin position="138"/>
        <end position="160"/>
    </location>
</feature>
<feature type="transmembrane region" description="Helical" evidence="6">
    <location>
        <begin position="356"/>
        <end position="379"/>
    </location>
</feature>
<evidence type="ECO:0000259" key="7">
    <source>
        <dbReference type="PROSITE" id="PS50928"/>
    </source>
</evidence>
<dbReference type="PANTHER" id="PTHR30177:SF30">
    <property type="entry name" value="GLYCINE BETAINE UPTAKE SYSTEM PERMEASE PROTEIN YEHY"/>
    <property type="match status" value="1"/>
</dbReference>
<comment type="caution">
    <text evidence="8">The sequence shown here is derived from an EMBL/GenBank/DDBJ whole genome shotgun (WGS) entry which is preliminary data.</text>
</comment>
<dbReference type="GO" id="GO:0005886">
    <property type="term" value="C:plasma membrane"/>
    <property type="evidence" value="ECO:0007669"/>
    <property type="project" value="UniProtKB-SubCell"/>
</dbReference>
<keyword evidence="9" id="KW-1185">Reference proteome</keyword>
<evidence type="ECO:0000256" key="3">
    <source>
        <dbReference type="ARBA" id="ARBA00022692"/>
    </source>
</evidence>
<feature type="domain" description="ABC transmembrane type-1" evidence="7">
    <location>
        <begin position="180"/>
        <end position="375"/>
    </location>
</feature>
<feature type="transmembrane region" description="Helical" evidence="6">
    <location>
        <begin position="12"/>
        <end position="31"/>
    </location>
</feature>
<organism evidence="8 9">
    <name type="scientific">Chelatococcus caeni</name>
    <dbReference type="NCBI Taxonomy" id="1348468"/>
    <lineage>
        <taxon>Bacteria</taxon>
        <taxon>Pseudomonadati</taxon>
        <taxon>Pseudomonadota</taxon>
        <taxon>Alphaproteobacteria</taxon>
        <taxon>Hyphomicrobiales</taxon>
        <taxon>Chelatococcaceae</taxon>
        <taxon>Chelatococcus</taxon>
    </lineage>
</organism>
<dbReference type="RefSeq" id="WP_343059514.1">
    <property type="nucleotide sequence ID" value="NZ_JACIEN010000001.1"/>
</dbReference>
<evidence type="ECO:0000256" key="4">
    <source>
        <dbReference type="ARBA" id="ARBA00022989"/>
    </source>
</evidence>
<proteinExistence type="inferred from homology"/>
<dbReference type="EMBL" id="JACIEN010000001">
    <property type="protein sequence ID" value="MBB4015617.1"/>
    <property type="molecule type" value="Genomic_DNA"/>
</dbReference>
<dbReference type="GO" id="GO:0055085">
    <property type="term" value="P:transmembrane transport"/>
    <property type="evidence" value="ECO:0007669"/>
    <property type="project" value="InterPro"/>
</dbReference>
<dbReference type="InterPro" id="IPR035906">
    <property type="entry name" value="MetI-like_sf"/>
</dbReference>
<evidence type="ECO:0000256" key="5">
    <source>
        <dbReference type="ARBA" id="ARBA00023136"/>
    </source>
</evidence>
<accession>A0A840BZD8</accession>
<dbReference type="AlphaFoldDB" id="A0A840BZD8"/>
<dbReference type="PANTHER" id="PTHR30177">
    <property type="entry name" value="GLYCINE BETAINE/L-PROLINE TRANSPORT SYSTEM PERMEASE PROTEIN PROW"/>
    <property type="match status" value="1"/>
</dbReference>
<dbReference type="Gene3D" id="1.10.3720.10">
    <property type="entry name" value="MetI-like"/>
    <property type="match status" value="1"/>
</dbReference>
<comment type="subcellular location">
    <subcellularLocation>
        <location evidence="1 6">Cell membrane</location>
        <topology evidence="1 6">Multi-pass membrane protein</topology>
    </subcellularLocation>
</comment>
<protein>
    <submittedName>
        <fullName evidence="8">Osmoprotectant transport system permease protein</fullName>
    </submittedName>
</protein>
<dbReference type="GO" id="GO:0031460">
    <property type="term" value="P:glycine betaine transport"/>
    <property type="evidence" value="ECO:0007669"/>
    <property type="project" value="TreeGrafter"/>
</dbReference>
<dbReference type="CDD" id="cd06261">
    <property type="entry name" value="TM_PBP2"/>
    <property type="match status" value="1"/>
</dbReference>
<dbReference type="InterPro" id="IPR051204">
    <property type="entry name" value="ABC_transp_perm/SBD"/>
</dbReference>
<evidence type="ECO:0000256" key="1">
    <source>
        <dbReference type="ARBA" id="ARBA00004651"/>
    </source>
</evidence>
<comment type="similarity">
    <text evidence="6">Belongs to the binding-protein-dependent transport system permease family.</text>
</comment>
<feature type="transmembrane region" description="Helical" evidence="6">
    <location>
        <begin position="51"/>
        <end position="71"/>
    </location>
</feature>
<evidence type="ECO:0000313" key="8">
    <source>
        <dbReference type="EMBL" id="MBB4015617.1"/>
    </source>
</evidence>
<dbReference type="SUPFAM" id="SSF161098">
    <property type="entry name" value="MetI-like"/>
    <property type="match status" value="1"/>
</dbReference>
<dbReference type="PROSITE" id="PS50928">
    <property type="entry name" value="ABC_TM1"/>
    <property type="match status" value="1"/>
</dbReference>
<dbReference type="InterPro" id="IPR000515">
    <property type="entry name" value="MetI-like"/>
</dbReference>
<feature type="transmembrane region" description="Helical" evidence="6">
    <location>
        <begin position="180"/>
        <end position="204"/>
    </location>
</feature>
<gene>
    <name evidence="8" type="ORF">GGR16_000623</name>
</gene>
<keyword evidence="2 6" id="KW-0813">Transport</keyword>
<name>A0A840BZD8_9HYPH</name>
<keyword evidence="4 6" id="KW-1133">Transmembrane helix</keyword>
<feature type="transmembrane region" description="Helical" evidence="6">
    <location>
        <begin position="216"/>
        <end position="245"/>
    </location>
</feature>